<reference evidence="8 9" key="1">
    <citation type="submission" date="2019-03" db="EMBL/GenBank/DDBJ databases">
        <title>Draft Genome Sequence of Desulfosporosinus fructosivorans Strain 63.6F, Isolated from Marine Sediment in the Baltic Sea.</title>
        <authorList>
            <person name="Hausmann B."/>
            <person name="Vandieken V."/>
            <person name="Pjevac P."/>
            <person name="Schreck K."/>
            <person name="Herbold C.W."/>
            <person name="Loy A."/>
        </authorList>
    </citation>
    <scope>NUCLEOTIDE SEQUENCE [LARGE SCALE GENOMIC DNA]</scope>
    <source>
        <strain evidence="8 9">63.6F</strain>
    </source>
</reference>
<keyword evidence="2" id="KW-0813">Transport</keyword>
<feature type="transmembrane region" description="Helical" evidence="6">
    <location>
        <begin position="151"/>
        <end position="173"/>
    </location>
</feature>
<keyword evidence="4 6" id="KW-1133">Transmembrane helix</keyword>
<dbReference type="PROSITE" id="PS00216">
    <property type="entry name" value="SUGAR_TRANSPORT_1"/>
    <property type="match status" value="1"/>
</dbReference>
<protein>
    <submittedName>
        <fullName evidence="8">MFS transporter</fullName>
    </submittedName>
</protein>
<comment type="caution">
    <text evidence="8">The sequence shown here is derived from an EMBL/GenBank/DDBJ whole genome shotgun (WGS) entry which is preliminary data.</text>
</comment>
<dbReference type="Proteomes" id="UP000298460">
    <property type="component" value="Unassembled WGS sequence"/>
</dbReference>
<keyword evidence="3 6" id="KW-0812">Transmembrane</keyword>
<sequence>MCSKVKLSPIRVEIIYKESVKVDTELGNKSTIIQGTVKTVTSTRLVNNYFDGLPVTKKQILLFVTISIAFFFEQLDNQNFSFIAPAIIKTWGVTPMVIAQISSMFFLGMTLGGITGGLISDFLGRRKAFLLSLLLAPCASVMNGLTSSVGVFMLSRVVTGFGIFCMMTIAGAYMSEMTPKESRGKIYSTVCALGFLVQSKNLHSMNGKSEQNT</sequence>
<dbReference type="PANTHER" id="PTHR23511">
    <property type="entry name" value="SYNAPTIC VESICLE GLYCOPROTEIN 2"/>
    <property type="match status" value="1"/>
</dbReference>
<dbReference type="InterPro" id="IPR011701">
    <property type="entry name" value="MFS"/>
</dbReference>
<evidence type="ECO:0000259" key="7">
    <source>
        <dbReference type="PROSITE" id="PS50850"/>
    </source>
</evidence>
<keyword evidence="9" id="KW-1185">Reference proteome</keyword>
<dbReference type="AlphaFoldDB" id="A0A4Z0QX83"/>
<name>A0A4Z0QX83_9FIRM</name>
<comment type="subcellular location">
    <subcellularLocation>
        <location evidence="1">Cell membrane</location>
        <topology evidence="1">Multi-pass membrane protein</topology>
    </subcellularLocation>
</comment>
<dbReference type="Pfam" id="PF07690">
    <property type="entry name" value="MFS_1"/>
    <property type="match status" value="1"/>
</dbReference>
<dbReference type="InterPro" id="IPR005829">
    <property type="entry name" value="Sugar_transporter_CS"/>
</dbReference>
<evidence type="ECO:0000256" key="4">
    <source>
        <dbReference type="ARBA" id="ARBA00022989"/>
    </source>
</evidence>
<evidence type="ECO:0000256" key="6">
    <source>
        <dbReference type="SAM" id="Phobius"/>
    </source>
</evidence>
<dbReference type="GO" id="GO:0005886">
    <property type="term" value="C:plasma membrane"/>
    <property type="evidence" value="ECO:0007669"/>
    <property type="project" value="UniProtKB-SubCell"/>
</dbReference>
<evidence type="ECO:0000313" key="9">
    <source>
        <dbReference type="Proteomes" id="UP000298460"/>
    </source>
</evidence>
<evidence type="ECO:0000256" key="5">
    <source>
        <dbReference type="ARBA" id="ARBA00023136"/>
    </source>
</evidence>
<dbReference type="EMBL" id="SPQQ01000019">
    <property type="protein sequence ID" value="TGE35114.1"/>
    <property type="molecule type" value="Genomic_DNA"/>
</dbReference>
<accession>A0A4Z0QX83</accession>
<dbReference type="Gene3D" id="1.20.1250.20">
    <property type="entry name" value="MFS general substrate transporter like domains"/>
    <property type="match status" value="1"/>
</dbReference>
<evidence type="ECO:0000313" key="8">
    <source>
        <dbReference type="EMBL" id="TGE35114.1"/>
    </source>
</evidence>
<gene>
    <name evidence="8" type="ORF">E4K67_26845</name>
</gene>
<dbReference type="InterPro" id="IPR036259">
    <property type="entry name" value="MFS_trans_sf"/>
</dbReference>
<feature type="domain" description="Major facilitator superfamily (MFS) profile" evidence="7">
    <location>
        <begin position="62"/>
        <end position="213"/>
    </location>
</feature>
<feature type="transmembrane region" description="Helical" evidence="6">
    <location>
        <begin position="97"/>
        <end position="119"/>
    </location>
</feature>
<organism evidence="8 9">
    <name type="scientific">Desulfosporosinus fructosivorans</name>
    <dbReference type="NCBI Taxonomy" id="2018669"/>
    <lineage>
        <taxon>Bacteria</taxon>
        <taxon>Bacillati</taxon>
        <taxon>Bacillota</taxon>
        <taxon>Clostridia</taxon>
        <taxon>Eubacteriales</taxon>
        <taxon>Desulfitobacteriaceae</taxon>
        <taxon>Desulfosporosinus</taxon>
    </lineage>
</organism>
<evidence type="ECO:0000256" key="3">
    <source>
        <dbReference type="ARBA" id="ARBA00022692"/>
    </source>
</evidence>
<proteinExistence type="predicted"/>
<dbReference type="PANTHER" id="PTHR23511:SF34">
    <property type="entry name" value="SYNAPTIC VESICLE GLYCOPROTEIN 2"/>
    <property type="match status" value="1"/>
</dbReference>
<evidence type="ECO:0000256" key="1">
    <source>
        <dbReference type="ARBA" id="ARBA00004651"/>
    </source>
</evidence>
<evidence type="ECO:0000256" key="2">
    <source>
        <dbReference type="ARBA" id="ARBA00022448"/>
    </source>
</evidence>
<dbReference type="InterPro" id="IPR020846">
    <property type="entry name" value="MFS_dom"/>
</dbReference>
<dbReference type="PROSITE" id="PS50850">
    <property type="entry name" value="MFS"/>
    <property type="match status" value="1"/>
</dbReference>
<dbReference type="GO" id="GO:0022857">
    <property type="term" value="F:transmembrane transporter activity"/>
    <property type="evidence" value="ECO:0007669"/>
    <property type="project" value="InterPro"/>
</dbReference>
<dbReference type="SUPFAM" id="SSF103473">
    <property type="entry name" value="MFS general substrate transporter"/>
    <property type="match status" value="1"/>
</dbReference>
<keyword evidence="5 6" id="KW-0472">Membrane</keyword>